<keyword evidence="1" id="KW-1133">Transmembrane helix</keyword>
<evidence type="ECO:0000256" key="1">
    <source>
        <dbReference type="SAM" id="Phobius"/>
    </source>
</evidence>
<evidence type="ECO:0000313" key="3">
    <source>
        <dbReference type="Proteomes" id="UP000779900"/>
    </source>
</evidence>
<keyword evidence="1" id="KW-0812">Transmembrane</keyword>
<dbReference type="AlphaFoldDB" id="A0A937XKE4"/>
<dbReference type="Proteomes" id="UP000779900">
    <property type="component" value="Unassembled WGS sequence"/>
</dbReference>
<organism evidence="2 3">
    <name type="scientific">candidate division WOR-3 bacterium</name>
    <dbReference type="NCBI Taxonomy" id="2052148"/>
    <lineage>
        <taxon>Bacteria</taxon>
        <taxon>Bacteria division WOR-3</taxon>
    </lineage>
</organism>
<keyword evidence="1" id="KW-0472">Membrane</keyword>
<feature type="transmembrane region" description="Helical" evidence="1">
    <location>
        <begin position="35"/>
        <end position="56"/>
    </location>
</feature>
<protein>
    <submittedName>
        <fullName evidence="2">Uncharacterized protein</fullName>
    </submittedName>
</protein>
<proteinExistence type="predicted"/>
<gene>
    <name evidence="2" type="ORF">FJY68_12915</name>
</gene>
<dbReference type="EMBL" id="VGIR01000124">
    <property type="protein sequence ID" value="MBM3332725.1"/>
    <property type="molecule type" value="Genomic_DNA"/>
</dbReference>
<sequence>MASKLKIPKRDAERARTVLKYAQKTEPKYGKPNSFLAYVLFLIGLAAAGLAVYYALNHREQLAKLWYEATHRDSVSVPVHPDQ</sequence>
<comment type="caution">
    <text evidence="2">The sequence shown here is derived from an EMBL/GenBank/DDBJ whole genome shotgun (WGS) entry which is preliminary data.</text>
</comment>
<evidence type="ECO:0000313" key="2">
    <source>
        <dbReference type="EMBL" id="MBM3332725.1"/>
    </source>
</evidence>
<name>A0A937XKE4_UNCW3</name>
<accession>A0A937XKE4</accession>
<reference evidence="2" key="1">
    <citation type="submission" date="2019-03" db="EMBL/GenBank/DDBJ databases">
        <title>Lake Tanganyika Metagenome-Assembled Genomes (MAGs).</title>
        <authorList>
            <person name="Tran P."/>
        </authorList>
    </citation>
    <scope>NUCLEOTIDE SEQUENCE</scope>
    <source>
        <strain evidence="2">K_DeepCast_150m_m2_040</strain>
    </source>
</reference>